<keyword evidence="3 4" id="KW-0285">Flavoprotein</keyword>
<proteinExistence type="inferred from homology"/>
<accession>A0AB39BSC0</accession>
<dbReference type="GO" id="GO:0046872">
    <property type="term" value="F:metal ion binding"/>
    <property type="evidence" value="ECO:0007669"/>
    <property type="project" value="UniProtKB-KW"/>
</dbReference>
<dbReference type="SUPFAM" id="SSF102645">
    <property type="entry name" value="CoaB-like"/>
    <property type="match status" value="1"/>
</dbReference>
<comment type="function">
    <text evidence="3">Catalyzes two sequential steps in the biosynthesis of coenzyme A. In the first step cysteine is conjugated to 4'-phosphopantothenate to form 4-phosphopantothenoylcysteine. In the second step the latter compound is decarboxylated to form 4'-phosphopantotheine.</text>
</comment>
<dbReference type="PANTHER" id="PTHR14359">
    <property type="entry name" value="HOMO-OLIGOMERIC FLAVIN CONTAINING CYS DECARBOXYLASE FAMILY"/>
    <property type="match status" value="1"/>
</dbReference>
<dbReference type="PANTHER" id="PTHR14359:SF6">
    <property type="entry name" value="PHOSPHOPANTOTHENOYLCYSTEINE DECARBOXYLASE"/>
    <property type="match status" value="1"/>
</dbReference>
<dbReference type="RefSeq" id="WP_368504021.1">
    <property type="nucleotide sequence ID" value="NZ_CP162551.1"/>
</dbReference>
<dbReference type="GO" id="GO:0071513">
    <property type="term" value="C:phosphopantothenoylcysteine decarboxylase complex"/>
    <property type="evidence" value="ECO:0007669"/>
    <property type="project" value="TreeGrafter"/>
</dbReference>
<feature type="domain" description="Flavoprotein" evidence="5">
    <location>
        <begin position="5"/>
        <end position="175"/>
    </location>
</feature>
<dbReference type="InterPro" id="IPR035929">
    <property type="entry name" value="CoaB-like_sf"/>
</dbReference>
<dbReference type="AlphaFoldDB" id="A0AB39BSC0"/>
<feature type="binding site" evidence="3">
    <location>
        <position position="283"/>
    </location>
    <ligand>
        <name>CTP</name>
        <dbReference type="ChEBI" id="CHEBI:37563"/>
    </ligand>
</feature>
<evidence type="ECO:0000256" key="2">
    <source>
        <dbReference type="ARBA" id="ARBA00023239"/>
    </source>
</evidence>
<dbReference type="GO" id="GO:0004633">
    <property type="term" value="F:phosphopantothenoylcysteine decarboxylase activity"/>
    <property type="evidence" value="ECO:0007669"/>
    <property type="project" value="UniProtKB-UniRule"/>
</dbReference>
<evidence type="ECO:0000313" key="7">
    <source>
        <dbReference type="EMBL" id="XDI36599.1"/>
    </source>
</evidence>
<keyword evidence="3 4" id="KW-0436">Ligase</keyword>
<evidence type="ECO:0000256" key="1">
    <source>
        <dbReference type="ARBA" id="ARBA00022793"/>
    </source>
</evidence>
<feature type="binding site" evidence="3">
    <location>
        <position position="345"/>
    </location>
    <ligand>
        <name>CTP</name>
        <dbReference type="ChEBI" id="CHEBI:37563"/>
    </ligand>
</feature>
<dbReference type="InterPro" id="IPR005252">
    <property type="entry name" value="CoaBC"/>
</dbReference>
<feature type="active site" description="Proton donor" evidence="3">
    <location>
        <position position="157"/>
    </location>
</feature>
<comment type="pathway">
    <text evidence="3 4">Cofactor biosynthesis; coenzyme A biosynthesis; CoA from (R)-pantothenate: step 3/5.</text>
</comment>
<sequence length="406" mass="44203">MLKGKKVLLAVSGGIAAYKACTLTSKLVQVGVEVKVMMSESAKEFVTPLTFQALSRNPVYDWTFHEPDPTKIAHIDLADWADLVMVAPATANVIGKLANGIADDMVTTTLLATKADIYLAPAMNVNMYQHPAVQKNIATLKDYGYSFVEGESGYLACGWTGKGRMAEPEILFDVIEHALSEDGTGSNQPLKGKKVLITAGPTQEKIDPVRYFTNHSTGKMGYAVARAAKQAGASVTLISGPTQLPEPTGVNVVHVTTAEEMFNAVMSVYTDADIVIKSAAVADYRPKETFDQKRKKQPGQWSVEMERTKDILHTLGERKASQILVGFAAESEHVEDYAIQKLEKKNLDLIVANNITTPGAGFKGDTNIVTILSKDGLTKRYDQQSKDEVASRIIDEIVSYTERNTP</sequence>
<dbReference type="HAMAP" id="MF_02225">
    <property type="entry name" value="CoaBC"/>
    <property type="match status" value="1"/>
</dbReference>
<comment type="catalytic activity">
    <reaction evidence="3 4">
        <text>N-[(R)-4-phosphopantothenoyl]-L-cysteine + H(+) = (R)-4'-phosphopantetheine + CO2</text>
        <dbReference type="Rhea" id="RHEA:16793"/>
        <dbReference type="ChEBI" id="CHEBI:15378"/>
        <dbReference type="ChEBI" id="CHEBI:16526"/>
        <dbReference type="ChEBI" id="CHEBI:59458"/>
        <dbReference type="ChEBI" id="CHEBI:61723"/>
        <dbReference type="EC" id="4.1.1.36"/>
    </reaction>
</comment>
<comment type="cofactor">
    <cofactor evidence="3">
        <name>Mg(2+)</name>
        <dbReference type="ChEBI" id="CHEBI:18420"/>
    </cofactor>
</comment>
<evidence type="ECO:0000256" key="4">
    <source>
        <dbReference type="RuleBase" id="RU364078"/>
    </source>
</evidence>
<comment type="function">
    <text evidence="4">Catalyzes two steps in the biosynthesis of coenzyme A. In the first step cysteine is conjugated to 4'-phosphopantothenate to form 4-phosphopantothenoylcysteine, in the latter compound is decarboxylated to form 4'-phosphopantotheine.</text>
</comment>
<comment type="similarity">
    <text evidence="3 4">In the C-terminal section; belongs to the PPC synthetase family.</text>
</comment>
<feature type="binding site" evidence="3">
    <location>
        <position position="327"/>
    </location>
    <ligand>
        <name>CTP</name>
        <dbReference type="ChEBI" id="CHEBI:37563"/>
    </ligand>
</feature>
<comment type="pathway">
    <text evidence="3 4">Cofactor biosynthesis; coenzyme A biosynthesis; CoA from (R)-pantothenate: step 2/5.</text>
</comment>
<dbReference type="EMBL" id="CP162551">
    <property type="protein sequence ID" value="XDI36599.1"/>
    <property type="molecule type" value="Genomic_DNA"/>
</dbReference>
<dbReference type="GO" id="GO:0015937">
    <property type="term" value="P:coenzyme A biosynthetic process"/>
    <property type="evidence" value="ECO:0007669"/>
    <property type="project" value="UniProtKB-UniRule"/>
</dbReference>
<feature type="region of interest" description="Phosphopantothenoylcysteine decarboxylase" evidence="3">
    <location>
        <begin position="1"/>
        <end position="194"/>
    </location>
</feature>
<gene>
    <name evidence="3 7" type="primary">coaBC</name>
    <name evidence="7" type="ORF">AB3N04_18275</name>
</gene>
<feature type="region of interest" description="Phosphopantothenate--cysteine ligase" evidence="3">
    <location>
        <begin position="195"/>
        <end position="406"/>
    </location>
</feature>
<name>A0AB39BSC0_9BACI</name>
<comment type="catalytic activity">
    <reaction evidence="3 4">
        <text>(R)-4'-phosphopantothenate + L-cysteine + CTP = N-[(R)-4-phosphopantothenoyl]-L-cysteine + CMP + diphosphate + H(+)</text>
        <dbReference type="Rhea" id="RHEA:19397"/>
        <dbReference type="ChEBI" id="CHEBI:10986"/>
        <dbReference type="ChEBI" id="CHEBI:15378"/>
        <dbReference type="ChEBI" id="CHEBI:33019"/>
        <dbReference type="ChEBI" id="CHEBI:35235"/>
        <dbReference type="ChEBI" id="CHEBI:37563"/>
        <dbReference type="ChEBI" id="CHEBI:59458"/>
        <dbReference type="ChEBI" id="CHEBI:60377"/>
        <dbReference type="EC" id="6.3.2.5"/>
    </reaction>
</comment>
<evidence type="ECO:0000259" key="6">
    <source>
        <dbReference type="Pfam" id="PF04127"/>
    </source>
</evidence>
<feature type="binding site" evidence="3">
    <location>
        <position position="293"/>
    </location>
    <ligand>
        <name>CTP</name>
        <dbReference type="ChEBI" id="CHEBI:37563"/>
    </ligand>
</feature>
<protein>
    <recommendedName>
        <fullName evidence="3">Coenzyme A biosynthesis bifunctional protein CoaBC</fullName>
    </recommendedName>
    <alternativeName>
        <fullName evidence="3">DNA/pantothenate metabolism flavoprotein</fullName>
    </alternativeName>
    <alternativeName>
        <fullName evidence="3">Phosphopantothenoylcysteine synthetase/decarboxylase</fullName>
        <shortName evidence="3">PPCS-PPCDC</shortName>
    </alternativeName>
    <domain>
        <recommendedName>
            <fullName evidence="3">Phosphopantothenoylcysteine decarboxylase</fullName>
            <shortName evidence="3">PPC decarboxylase</shortName>
            <shortName evidence="3">PPC-DC</shortName>
            <ecNumber evidence="3">4.1.1.36</ecNumber>
        </recommendedName>
        <alternativeName>
            <fullName evidence="3">CoaC</fullName>
        </alternativeName>
    </domain>
    <domain>
        <recommendedName>
            <fullName evidence="3">Phosphopantothenate--cysteine ligase</fullName>
            <ecNumber evidence="3">6.3.2.5</ecNumber>
        </recommendedName>
        <alternativeName>
            <fullName evidence="3">CoaB</fullName>
        </alternativeName>
        <alternativeName>
            <fullName evidence="3">Phosphopantothenoylcysteine synthetase</fullName>
            <shortName evidence="3">PPC synthetase</shortName>
            <shortName evidence="3">PPC-S</shortName>
        </alternativeName>
    </domain>
</protein>
<dbReference type="EC" id="6.3.2.5" evidence="3"/>
<dbReference type="InterPro" id="IPR007085">
    <property type="entry name" value="DNA/pantothenate-metab_flavo_C"/>
</dbReference>
<dbReference type="Gene3D" id="3.40.50.10300">
    <property type="entry name" value="CoaB-like"/>
    <property type="match status" value="1"/>
</dbReference>
<dbReference type="InterPro" id="IPR003382">
    <property type="entry name" value="Flavoprotein"/>
</dbReference>
<dbReference type="EC" id="4.1.1.36" evidence="3"/>
<dbReference type="Gene3D" id="3.40.50.1950">
    <property type="entry name" value="Flavin prenyltransferase-like"/>
    <property type="match status" value="1"/>
</dbReference>
<comment type="cofactor">
    <cofactor evidence="3">
        <name>FMN</name>
        <dbReference type="ChEBI" id="CHEBI:58210"/>
    </cofactor>
    <text evidence="3">Binds 1 FMN per subunit.</text>
</comment>
<feature type="binding site" evidence="3">
    <location>
        <position position="341"/>
    </location>
    <ligand>
        <name>CTP</name>
        <dbReference type="ChEBI" id="CHEBI:37563"/>
    </ligand>
</feature>
<dbReference type="Pfam" id="PF02441">
    <property type="entry name" value="Flavoprotein"/>
    <property type="match status" value="1"/>
</dbReference>
<dbReference type="SUPFAM" id="SSF52507">
    <property type="entry name" value="Homo-oligomeric flavin-containing Cys decarboxylases, HFCD"/>
    <property type="match status" value="1"/>
</dbReference>
<keyword evidence="3 4" id="KW-0288">FMN</keyword>
<keyword evidence="2 3" id="KW-0456">Lyase</keyword>
<comment type="similarity">
    <text evidence="3 4">In the N-terminal section; belongs to the HFCD (homo-oligomeric flavin containing Cys decarboxylase) superfamily.</text>
</comment>
<evidence type="ECO:0000259" key="5">
    <source>
        <dbReference type="Pfam" id="PF02441"/>
    </source>
</evidence>
<dbReference type="Pfam" id="PF04127">
    <property type="entry name" value="DFP"/>
    <property type="match status" value="1"/>
</dbReference>
<dbReference type="InterPro" id="IPR036551">
    <property type="entry name" value="Flavin_trans-like"/>
</dbReference>
<dbReference type="GO" id="GO:0010181">
    <property type="term" value="F:FMN binding"/>
    <property type="evidence" value="ECO:0007669"/>
    <property type="project" value="UniProtKB-UniRule"/>
</dbReference>
<keyword evidence="3" id="KW-0479">Metal-binding</keyword>
<feature type="domain" description="DNA/pantothenate metabolism flavoprotein C-terminal" evidence="6">
    <location>
        <begin position="190"/>
        <end position="399"/>
    </location>
</feature>
<reference evidence="7" key="1">
    <citation type="submission" date="2024-07" db="EMBL/GenBank/DDBJ databases">
        <title>Identification and characteristics of an arsenic-resistant bacterial isolate, which belongs to a novel species.</title>
        <authorList>
            <person name="Juszczyk A."/>
            <person name="Kowalczyk A."/>
            <person name="Was K."/>
            <person name="Kosowicz W."/>
            <person name="Budzyn A."/>
            <person name="Latowski D."/>
        </authorList>
    </citation>
    <scope>NUCLEOTIDE SEQUENCE</scope>
    <source>
        <strain evidence="7">As8PL</strain>
    </source>
</reference>
<keyword evidence="3" id="KW-0460">Magnesium</keyword>
<keyword evidence="1 3" id="KW-0210">Decarboxylase</keyword>
<comment type="caution">
    <text evidence="3">Lacks conserved residue(s) required for the propagation of feature annotation.</text>
</comment>
<dbReference type="GO" id="GO:0004632">
    <property type="term" value="F:phosphopantothenate--cysteine ligase activity"/>
    <property type="evidence" value="ECO:0007669"/>
    <property type="project" value="UniProtKB-UniRule"/>
</dbReference>
<evidence type="ECO:0000256" key="3">
    <source>
        <dbReference type="HAMAP-Rule" id="MF_02225"/>
    </source>
</evidence>
<dbReference type="NCBIfam" id="TIGR00521">
    <property type="entry name" value="coaBC_dfp"/>
    <property type="match status" value="1"/>
</dbReference>
<dbReference type="GO" id="GO:0015941">
    <property type="term" value="P:pantothenate catabolic process"/>
    <property type="evidence" value="ECO:0007669"/>
    <property type="project" value="InterPro"/>
</dbReference>
<organism evidence="7">
    <name type="scientific">Alkalihalophilus sp. As8PL</name>
    <dbReference type="NCBI Taxonomy" id="3237103"/>
    <lineage>
        <taxon>Bacteria</taxon>
        <taxon>Bacillati</taxon>
        <taxon>Bacillota</taxon>
        <taxon>Bacilli</taxon>
        <taxon>Bacillales</taxon>
        <taxon>Bacillaceae</taxon>
        <taxon>Alkalihalophilus</taxon>
    </lineage>
</organism>
<keyword evidence="3" id="KW-0511">Multifunctional enzyme</keyword>